<evidence type="ECO:0000256" key="4">
    <source>
        <dbReference type="ARBA" id="ARBA00022840"/>
    </source>
</evidence>
<dbReference type="PANTHER" id="PTHR43326:SF1">
    <property type="entry name" value="METHIONINE--TRNA LIGASE, MITOCHONDRIAL"/>
    <property type="match status" value="1"/>
</dbReference>
<evidence type="ECO:0000259" key="7">
    <source>
        <dbReference type="Pfam" id="PF09334"/>
    </source>
</evidence>
<protein>
    <recommendedName>
        <fullName evidence="1">methionine--tRNA ligase</fullName>
        <ecNumber evidence="1">6.1.1.10</ecNumber>
    </recommendedName>
</protein>
<dbReference type="Gene3D" id="2.170.220.10">
    <property type="match status" value="1"/>
</dbReference>
<evidence type="ECO:0000256" key="1">
    <source>
        <dbReference type="ARBA" id="ARBA00012838"/>
    </source>
</evidence>
<dbReference type="InterPro" id="IPR015413">
    <property type="entry name" value="Methionyl/Leucyl_tRNA_Synth"/>
</dbReference>
<dbReference type="InterPro" id="IPR014729">
    <property type="entry name" value="Rossmann-like_a/b/a_fold"/>
</dbReference>
<comment type="caution">
    <text evidence="8">The sequence shown here is derived from an EMBL/GenBank/DDBJ whole genome shotgun (WGS) entry which is preliminary data.</text>
</comment>
<keyword evidence="4" id="KW-0067">ATP-binding</keyword>
<sequence>DSGQFRQVEKVKERNWFFRMSAYHERLIEHIREHPKFIQPDTRRNEVLGFLRKPLGDLCISRPKSRLTWGVELPFDPGYVNYVWFDALTNYISAVGYTEDEERFARWWPADVHMIGKDILTTHAVYWPTMLMAAGIPLPRTIFAHGWWLMGEEKMSKSLGNVVRPLDLIDLVGVDPVRYYLMRDMVLGQDASFTPDAFERRYNSDLANDLGNLANRVAKFLRRHFEARVPQPKRPPDPAHDENLKAAAGAVVQRVPQLIGEMRLHETIEDIMELVRQVNTYLEQTQPWHQIKA</sequence>
<accession>X1CRS1</accession>
<evidence type="ECO:0000256" key="6">
    <source>
        <dbReference type="ARBA" id="ARBA00023146"/>
    </source>
</evidence>
<evidence type="ECO:0000256" key="5">
    <source>
        <dbReference type="ARBA" id="ARBA00022917"/>
    </source>
</evidence>
<evidence type="ECO:0000256" key="2">
    <source>
        <dbReference type="ARBA" id="ARBA00022598"/>
    </source>
</evidence>
<dbReference type="EMBL" id="BART01019741">
    <property type="protein sequence ID" value="GAG95672.1"/>
    <property type="molecule type" value="Genomic_DNA"/>
</dbReference>
<dbReference type="Gene3D" id="3.40.50.620">
    <property type="entry name" value="HUPs"/>
    <property type="match status" value="1"/>
</dbReference>
<dbReference type="SUPFAM" id="SSF52374">
    <property type="entry name" value="Nucleotidylyl transferase"/>
    <property type="match status" value="1"/>
</dbReference>
<keyword evidence="3" id="KW-0547">Nucleotide-binding</keyword>
<gene>
    <name evidence="8" type="ORF">S01H4_36861</name>
</gene>
<dbReference type="EC" id="6.1.1.10" evidence="1"/>
<keyword evidence="5" id="KW-0648">Protein biosynthesis</keyword>
<proteinExistence type="predicted"/>
<dbReference type="GO" id="GO:0006431">
    <property type="term" value="P:methionyl-tRNA aminoacylation"/>
    <property type="evidence" value="ECO:0007669"/>
    <property type="project" value="InterPro"/>
</dbReference>
<organism evidence="8">
    <name type="scientific">marine sediment metagenome</name>
    <dbReference type="NCBI Taxonomy" id="412755"/>
    <lineage>
        <taxon>unclassified sequences</taxon>
        <taxon>metagenomes</taxon>
        <taxon>ecological metagenomes</taxon>
    </lineage>
</organism>
<dbReference type="InterPro" id="IPR009080">
    <property type="entry name" value="tRNAsynth_Ia_anticodon-bd"/>
</dbReference>
<evidence type="ECO:0000313" key="8">
    <source>
        <dbReference type="EMBL" id="GAG95672.1"/>
    </source>
</evidence>
<feature type="non-terminal residue" evidence="8">
    <location>
        <position position="293"/>
    </location>
</feature>
<dbReference type="PRINTS" id="PR01041">
    <property type="entry name" value="TRNASYNTHMET"/>
</dbReference>
<dbReference type="Pfam" id="PF09334">
    <property type="entry name" value="tRNA-synt_1g"/>
    <property type="match status" value="1"/>
</dbReference>
<reference evidence="8" key="1">
    <citation type="journal article" date="2014" name="Front. Microbiol.">
        <title>High frequency of phylogenetically diverse reductive dehalogenase-homologous genes in deep subseafloor sedimentary metagenomes.</title>
        <authorList>
            <person name="Kawai M."/>
            <person name="Futagami T."/>
            <person name="Toyoda A."/>
            <person name="Takaki Y."/>
            <person name="Nishi S."/>
            <person name="Hori S."/>
            <person name="Arai W."/>
            <person name="Tsubouchi T."/>
            <person name="Morono Y."/>
            <person name="Uchiyama I."/>
            <person name="Ito T."/>
            <person name="Fujiyama A."/>
            <person name="Inagaki F."/>
            <person name="Takami H."/>
        </authorList>
    </citation>
    <scope>NUCLEOTIDE SEQUENCE</scope>
    <source>
        <strain evidence="8">Expedition CK06-06</strain>
    </source>
</reference>
<feature type="domain" description="Methionyl/Leucyl tRNA synthetase" evidence="7">
    <location>
        <begin position="10"/>
        <end position="217"/>
    </location>
</feature>
<dbReference type="AlphaFoldDB" id="X1CRS1"/>
<keyword evidence="2" id="KW-0436">Ligase</keyword>
<dbReference type="Gene3D" id="1.10.730.10">
    <property type="entry name" value="Isoleucyl-tRNA Synthetase, Domain 1"/>
    <property type="match status" value="1"/>
</dbReference>
<dbReference type="InterPro" id="IPR023457">
    <property type="entry name" value="Met-tRNA_synth_2"/>
</dbReference>
<name>X1CRS1_9ZZZZ</name>
<dbReference type="SUPFAM" id="SSF47323">
    <property type="entry name" value="Anticodon-binding domain of a subclass of class I aminoacyl-tRNA synthetases"/>
    <property type="match status" value="1"/>
</dbReference>
<dbReference type="GO" id="GO:0004825">
    <property type="term" value="F:methionine-tRNA ligase activity"/>
    <property type="evidence" value="ECO:0007669"/>
    <property type="project" value="UniProtKB-EC"/>
</dbReference>
<feature type="non-terminal residue" evidence="8">
    <location>
        <position position="1"/>
    </location>
</feature>
<evidence type="ECO:0000256" key="3">
    <source>
        <dbReference type="ARBA" id="ARBA00022741"/>
    </source>
</evidence>
<dbReference type="InterPro" id="IPR033911">
    <property type="entry name" value="MetRS_core"/>
</dbReference>
<keyword evidence="6" id="KW-0030">Aminoacyl-tRNA synthetase</keyword>
<dbReference type="PANTHER" id="PTHR43326">
    <property type="entry name" value="METHIONYL-TRNA SYNTHETASE"/>
    <property type="match status" value="1"/>
</dbReference>
<dbReference type="GO" id="GO:0005524">
    <property type="term" value="F:ATP binding"/>
    <property type="evidence" value="ECO:0007669"/>
    <property type="project" value="UniProtKB-KW"/>
</dbReference>